<dbReference type="GO" id="GO:0000976">
    <property type="term" value="F:transcription cis-regulatory region binding"/>
    <property type="evidence" value="ECO:0007669"/>
    <property type="project" value="TreeGrafter"/>
</dbReference>
<feature type="DNA-binding region" description="H-T-H motif" evidence="2">
    <location>
        <begin position="30"/>
        <end position="49"/>
    </location>
</feature>
<sequence length="200" mass="21986">MVRTETLATRERLLDVADEMLADKGIRATTMSAAAERAGVSRAWLYRLFPDKNALVGAALVRMVETTWERNHAELEAIDGFEDRLVAGVQIGRRAYDDPGATLMRLRTAEPEEFAAAIGVGVAGLVPDLAAFWHRYLQAAVGDGEIHADTDVDEASEWVARVLISLGSVPGNRLDADDPASVRRHFRRYVLPALRLAPEH</sequence>
<evidence type="ECO:0000259" key="3">
    <source>
        <dbReference type="PROSITE" id="PS50977"/>
    </source>
</evidence>
<dbReference type="RefSeq" id="WP_161926857.1">
    <property type="nucleotide sequence ID" value="NZ_BJOU01000001.1"/>
</dbReference>
<feature type="domain" description="HTH tetR-type" evidence="3">
    <location>
        <begin position="7"/>
        <end position="67"/>
    </location>
</feature>
<proteinExistence type="predicted"/>
<reference evidence="5" key="1">
    <citation type="submission" date="2019-06" db="EMBL/GenBank/DDBJ databases">
        <title>Gordonia isolated from sludge of a wastewater treatment plant.</title>
        <authorList>
            <person name="Tamura T."/>
            <person name="Aoyama K."/>
            <person name="Kang Y."/>
            <person name="Saito S."/>
            <person name="Akiyama N."/>
            <person name="Yazawa K."/>
            <person name="Gonoi T."/>
            <person name="Mikami Y."/>
        </authorList>
    </citation>
    <scope>NUCLEOTIDE SEQUENCE [LARGE SCALE GENOMIC DNA]</scope>
    <source>
        <strain evidence="5">NBRC 107697</strain>
    </source>
</reference>
<dbReference type="GO" id="GO:0003700">
    <property type="term" value="F:DNA-binding transcription factor activity"/>
    <property type="evidence" value="ECO:0007669"/>
    <property type="project" value="TreeGrafter"/>
</dbReference>
<evidence type="ECO:0000313" key="4">
    <source>
        <dbReference type="EMBL" id="GED97550.1"/>
    </source>
</evidence>
<dbReference type="PANTHER" id="PTHR30055:SF153">
    <property type="entry name" value="HTH-TYPE TRANSCRIPTIONAL REPRESSOR RV3405C"/>
    <property type="match status" value="1"/>
</dbReference>
<name>A0A7I9UXK3_9ACTN</name>
<gene>
    <name evidence="4" type="ORF">nbrc107697_15890</name>
</gene>
<dbReference type="OrthoDB" id="4746440at2"/>
<evidence type="ECO:0000313" key="5">
    <source>
        <dbReference type="Proteomes" id="UP000444980"/>
    </source>
</evidence>
<keyword evidence="5" id="KW-1185">Reference proteome</keyword>
<dbReference type="EMBL" id="BJOU01000001">
    <property type="protein sequence ID" value="GED97550.1"/>
    <property type="molecule type" value="Genomic_DNA"/>
</dbReference>
<dbReference type="AlphaFoldDB" id="A0A7I9UXK3"/>
<dbReference type="InterPro" id="IPR001647">
    <property type="entry name" value="HTH_TetR"/>
</dbReference>
<dbReference type="InterPro" id="IPR050109">
    <property type="entry name" value="HTH-type_TetR-like_transc_reg"/>
</dbReference>
<dbReference type="PROSITE" id="PS50977">
    <property type="entry name" value="HTH_TETR_2"/>
    <property type="match status" value="1"/>
</dbReference>
<dbReference type="PRINTS" id="PR00455">
    <property type="entry name" value="HTHTETR"/>
</dbReference>
<dbReference type="Proteomes" id="UP000444980">
    <property type="component" value="Unassembled WGS sequence"/>
</dbReference>
<dbReference type="PANTHER" id="PTHR30055">
    <property type="entry name" value="HTH-TYPE TRANSCRIPTIONAL REGULATOR RUTR"/>
    <property type="match status" value="1"/>
</dbReference>
<dbReference type="InterPro" id="IPR036271">
    <property type="entry name" value="Tet_transcr_reg_TetR-rel_C_sf"/>
</dbReference>
<dbReference type="SUPFAM" id="SSF48498">
    <property type="entry name" value="Tetracyclin repressor-like, C-terminal domain"/>
    <property type="match status" value="1"/>
</dbReference>
<protein>
    <submittedName>
        <fullName evidence="4">Putative transcriptional regulator, TetR family protein</fullName>
    </submittedName>
</protein>
<keyword evidence="1 2" id="KW-0238">DNA-binding</keyword>
<dbReference type="Pfam" id="PF00440">
    <property type="entry name" value="TetR_N"/>
    <property type="match status" value="1"/>
</dbReference>
<dbReference type="SUPFAM" id="SSF46689">
    <property type="entry name" value="Homeodomain-like"/>
    <property type="match status" value="1"/>
</dbReference>
<evidence type="ECO:0000256" key="2">
    <source>
        <dbReference type="PROSITE-ProRule" id="PRU00335"/>
    </source>
</evidence>
<evidence type="ECO:0000256" key="1">
    <source>
        <dbReference type="ARBA" id="ARBA00023125"/>
    </source>
</evidence>
<dbReference type="InterPro" id="IPR009057">
    <property type="entry name" value="Homeodomain-like_sf"/>
</dbReference>
<organism evidence="4 5">
    <name type="scientific">Gordonia crocea</name>
    <dbReference type="NCBI Taxonomy" id="589162"/>
    <lineage>
        <taxon>Bacteria</taxon>
        <taxon>Bacillati</taxon>
        <taxon>Actinomycetota</taxon>
        <taxon>Actinomycetes</taxon>
        <taxon>Mycobacteriales</taxon>
        <taxon>Gordoniaceae</taxon>
        <taxon>Gordonia</taxon>
    </lineage>
</organism>
<dbReference type="Gene3D" id="1.10.357.10">
    <property type="entry name" value="Tetracycline Repressor, domain 2"/>
    <property type="match status" value="1"/>
</dbReference>
<accession>A0A7I9UXK3</accession>
<comment type="caution">
    <text evidence="4">The sequence shown here is derived from an EMBL/GenBank/DDBJ whole genome shotgun (WGS) entry which is preliminary data.</text>
</comment>